<evidence type="ECO:0000259" key="7">
    <source>
        <dbReference type="PROSITE" id="PS51093"/>
    </source>
</evidence>
<dbReference type="Proteomes" id="UP001589793">
    <property type="component" value="Unassembled WGS sequence"/>
</dbReference>
<dbReference type="InterPro" id="IPR001127">
    <property type="entry name" value="PTS_EIIA_1_perm"/>
</dbReference>
<dbReference type="SUPFAM" id="SSF51261">
    <property type="entry name" value="Duplicated hybrid motif"/>
    <property type="match status" value="1"/>
</dbReference>
<name>A0ABV6R5T9_9MICO</name>
<comment type="subcellular location">
    <subcellularLocation>
        <location evidence="1">Cytoplasm</location>
    </subcellularLocation>
</comment>
<dbReference type="NCBIfam" id="TIGR00830">
    <property type="entry name" value="PTBA"/>
    <property type="match status" value="1"/>
</dbReference>
<proteinExistence type="predicted"/>
<evidence type="ECO:0000256" key="6">
    <source>
        <dbReference type="ARBA" id="ARBA00022777"/>
    </source>
</evidence>
<keyword evidence="4" id="KW-0808">Transferase</keyword>
<evidence type="ECO:0000256" key="1">
    <source>
        <dbReference type="ARBA" id="ARBA00004496"/>
    </source>
</evidence>
<evidence type="ECO:0000256" key="3">
    <source>
        <dbReference type="ARBA" id="ARBA00022597"/>
    </source>
</evidence>
<evidence type="ECO:0000256" key="4">
    <source>
        <dbReference type="ARBA" id="ARBA00022679"/>
    </source>
</evidence>
<organism evidence="8 9">
    <name type="scientific">Brachybacterium hainanense</name>
    <dbReference type="NCBI Taxonomy" id="1541174"/>
    <lineage>
        <taxon>Bacteria</taxon>
        <taxon>Bacillati</taxon>
        <taxon>Actinomycetota</taxon>
        <taxon>Actinomycetes</taxon>
        <taxon>Micrococcales</taxon>
        <taxon>Dermabacteraceae</taxon>
        <taxon>Brachybacterium</taxon>
    </lineage>
</organism>
<evidence type="ECO:0000313" key="8">
    <source>
        <dbReference type="EMBL" id="MFC0672356.1"/>
    </source>
</evidence>
<keyword evidence="5" id="KW-0598">Phosphotransferase system</keyword>
<dbReference type="InterPro" id="IPR050890">
    <property type="entry name" value="PTS_EIIA_component"/>
</dbReference>
<keyword evidence="9" id="KW-1185">Reference proteome</keyword>
<dbReference type="EMBL" id="JBHLSV010000001">
    <property type="protein sequence ID" value="MFC0672356.1"/>
    <property type="molecule type" value="Genomic_DNA"/>
</dbReference>
<dbReference type="PANTHER" id="PTHR45008">
    <property type="entry name" value="PTS SYSTEM GLUCOSE-SPECIFIC EIIA COMPONENT"/>
    <property type="match status" value="1"/>
</dbReference>
<keyword evidence="2" id="KW-0813">Transport</keyword>
<comment type="caution">
    <text evidence="8">The sequence shown here is derived from an EMBL/GenBank/DDBJ whole genome shotgun (WGS) entry which is preliminary data.</text>
</comment>
<dbReference type="PANTHER" id="PTHR45008:SF1">
    <property type="entry name" value="PTS SYSTEM GLUCOSE-SPECIFIC EIIA COMPONENT"/>
    <property type="match status" value="1"/>
</dbReference>
<evidence type="ECO:0000256" key="5">
    <source>
        <dbReference type="ARBA" id="ARBA00022683"/>
    </source>
</evidence>
<dbReference type="PROSITE" id="PS51093">
    <property type="entry name" value="PTS_EIIA_TYPE_1"/>
    <property type="match status" value="1"/>
</dbReference>
<accession>A0ABV6R5T9</accession>
<protein>
    <submittedName>
        <fullName evidence="8">PTS glucose transporter subunit IIA</fullName>
    </submittedName>
</protein>
<gene>
    <name evidence="8" type="ORF">ACFFF6_00145</name>
</gene>
<reference evidence="8 9" key="1">
    <citation type="submission" date="2024-09" db="EMBL/GenBank/DDBJ databases">
        <authorList>
            <person name="Sun Q."/>
            <person name="Mori K."/>
        </authorList>
    </citation>
    <scope>NUCLEOTIDE SEQUENCE [LARGE SCALE GENOMIC DNA]</scope>
    <source>
        <strain evidence="8 9">CICC 10874</strain>
    </source>
</reference>
<dbReference type="RefSeq" id="WP_376977100.1">
    <property type="nucleotide sequence ID" value="NZ_JBHLSV010000001.1"/>
</dbReference>
<dbReference type="InterPro" id="IPR011055">
    <property type="entry name" value="Dup_hybrid_motif"/>
</dbReference>
<evidence type="ECO:0000256" key="2">
    <source>
        <dbReference type="ARBA" id="ARBA00022448"/>
    </source>
</evidence>
<sequence>MFGFGKKKQPLEQTPAAVDVTAPAPGVLLGLDAVPDPVFSGGLVGPGFAVNLAGGSICAPVAGTVVLVPETRHAIGIRAENGAEVLVHVGVDSVALKGEGFAARVREGEEVAAGQAILDVDLELLRARIPSVITPVVVSNADGFEIEGPVLDAAVGERVLAVRAR</sequence>
<dbReference type="Pfam" id="PF00358">
    <property type="entry name" value="PTS_EIIA_1"/>
    <property type="match status" value="1"/>
</dbReference>
<dbReference type="Gene3D" id="2.70.70.10">
    <property type="entry name" value="Glucose Permease (Domain IIA)"/>
    <property type="match status" value="1"/>
</dbReference>
<evidence type="ECO:0000313" key="9">
    <source>
        <dbReference type="Proteomes" id="UP001589793"/>
    </source>
</evidence>
<keyword evidence="3 8" id="KW-0762">Sugar transport</keyword>
<feature type="domain" description="PTS EIIA type-1" evidence="7">
    <location>
        <begin position="36"/>
        <end position="140"/>
    </location>
</feature>
<keyword evidence="6" id="KW-0418">Kinase</keyword>